<sequence length="151" mass="17799">MIDDVEVCEDEDVLQQLEKSVNSSHSFLTSIKQHKHMTSTLSAAIPERNAPANKKIEVQKRFFFPTKRKTQRRNIRLAKPTKGEKMEMIENWKNNEQSEQNNIKVPVDFILQNDSAQNTLQEMLHWFTEEKHQSIKDLVKSAIKLFLTYWI</sequence>
<accession>A0A3M6TDR2</accession>
<reference evidence="1 2" key="1">
    <citation type="journal article" date="2018" name="Sci. Rep.">
        <title>Comparative analysis of the Pocillopora damicornis genome highlights role of immune system in coral evolution.</title>
        <authorList>
            <person name="Cunning R."/>
            <person name="Bay R.A."/>
            <person name="Gillette P."/>
            <person name="Baker A.C."/>
            <person name="Traylor-Knowles N."/>
        </authorList>
    </citation>
    <scope>NUCLEOTIDE SEQUENCE [LARGE SCALE GENOMIC DNA]</scope>
    <source>
        <strain evidence="1">RSMAS</strain>
        <tissue evidence="1">Whole animal</tissue>
    </source>
</reference>
<comment type="caution">
    <text evidence="1">The sequence shown here is derived from an EMBL/GenBank/DDBJ whole genome shotgun (WGS) entry which is preliminary data.</text>
</comment>
<gene>
    <name evidence="1" type="ORF">pdam_00020815</name>
</gene>
<evidence type="ECO:0000313" key="1">
    <source>
        <dbReference type="EMBL" id="RMX39577.1"/>
    </source>
</evidence>
<organism evidence="1 2">
    <name type="scientific">Pocillopora damicornis</name>
    <name type="common">Cauliflower coral</name>
    <name type="synonym">Millepora damicornis</name>
    <dbReference type="NCBI Taxonomy" id="46731"/>
    <lineage>
        <taxon>Eukaryota</taxon>
        <taxon>Metazoa</taxon>
        <taxon>Cnidaria</taxon>
        <taxon>Anthozoa</taxon>
        <taxon>Hexacorallia</taxon>
        <taxon>Scleractinia</taxon>
        <taxon>Astrocoeniina</taxon>
        <taxon>Pocilloporidae</taxon>
        <taxon>Pocillopora</taxon>
    </lineage>
</organism>
<dbReference type="EMBL" id="RCHS01003805">
    <property type="protein sequence ID" value="RMX39577.1"/>
    <property type="molecule type" value="Genomic_DNA"/>
</dbReference>
<protein>
    <submittedName>
        <fullName evidence="1">Uncharacterized protein</fullName>
    </submittedName>
</protein>
<dbReference type="Proteomes" id="UP000275408">
    <property type="component" value="Unassembled WGS sequence"/>
</dbReference>
<keyword evidence="2" id="KW-1185">Reference proteome</keyword>
<proteinExistence type="predicted"/>
<evidence type="ECO:0000313" key="2">
    <source>
        <dbReference type="Proteomes" id="UP000275408"/>
    </source>
</evidence>
<name>A0A3M6TDR2_POCDA</name>
<dbReference type="AlphaFoldDB" id="A0A3M6TDR2"/>